<evidence type="ECO:0000313" key="8">
    <source>
        <dbReference type="Proteomes" id="UP001319200"/>
    </source>
</evidence>
<dbReference type="NCBIfam" id="TIGR02985">
    <property type="entry name" value="Sig70_bacteroi1"/>
    <property type="match status" value="1"/>
</dbReference>
<organism evidence="7 8">
    <name type="scientific">Chryseosolibacter histidini</name>
    <dbReference type="NCBI Taxonomy" id="2782349"/>
    <lineage>
        <taxon>Bacteria</taxon>
        <taxon>Pseudomonadati</taxon>
        <taxon>Bacteroidota</taxon>
        <taxon>Cytophagia</taxon>
        <taxon>Cytophagales</taxon>
        <taxon>Chryseotaleaceae</taxon>
        <taxon>Chryseosolibacter</taxon>
    </lineage>
</organism>
<evidence type="ECO:0000256" key="4">
    <source>
        <dbReference type="ARBA" id="ARBA00023163"/>
    </source>
</evidence>
<dbReference type="InterPro" id="IPR013325">
    <property type="entry name" value="RNA_pol_sigma_r2"/>
</dbReference>
<feature type="domain" description="RNA polymerase sigma-70 region 2" evidence="5">
    <location>
        <begin position="28"/>
        <end position="93"/>
    </location>
</feature>
<reference evidence="7 8" key="1">
    <citation type="submission" date="2021-05" db="EMBL/GenBank/DDBJ databases">
        <title>A Polyphasic approach of four new species of the genus Ohtaekwangia: Ohtaekwangia histidinii sp. nov., Ohtaekwangia cretensis sp. nov., Ohtaekwangia indiensis sp. nov., Ohtaekwangia reichenbachii sp. nov. from diverse environment.</title>
        <authorList>
            <person name="Octaviana S."/>
        </authorList>
    </citation>
    <scope>NUCLEOTIDE SEQUENCE [LARGE SCALE GENOMIC DNA]</scope>
    <source>
        <strain evidence="7 8">PWU4</strain>
    </source>
</reference>
<dbReference type="InterPro" id="IPR014284">
    <property type="entry name" value="RNA_pol_sigma-70_dom"/>
</dbReference>
<dbReference type="PANTHER" id="PTHR43133">
    <property type="entry name" value="RNA POLYMERASE ECF-TYPE SIGMA FACTO"/>
    <property type="match status" value="1"/>
</dbReference>
<evidence type="ECO:0000259" key="5">
    <source>
        <dbReference type="Pfam" id="PF04542"/>
    </source>
</evidence>
<dbReference type="AlphaFoldDB" id="A0AAP2DN37"/>
<dbReference type="Gene3D" id="1.10.1740.10">
    <property type="match status" value="1"/>
</dbReference>
<dbReference type="PANTHER" id="PTHR43133:SF46">
    <property type="entry name" value="RNA POLYMERASE SIGMA-70 FACTOR ECF SUBFAMILY"/>
    <property type="match status" value="1"/>
</dbReference>
<evidence type="ECO:0000256" key="1">
    <source>
        <dbReference type="ARBA" id="ARBA00010641"/>
    </source>
</evidence>
<name>A0AAP2DN37_9BACT</name>
<keyword evidence="2" id="KW-0805">Transcription regulation</keyword>
<comment type="similarity">
    <text evidence="1">Belongs to the sigma-70 factor family. ECF subfamily.</text>
</comment>
<dbReference type="CDD" id="cd06171">
    <property type="entry name" value="Sigma70_r4"/>
    <property type="match status" value="1"/>
</dbReference>
<dbReference type="Proteomes" id="UP001319200">
    <property type="component" value="Unassembled WGS sequence"/>
</dbReference>
<dbReference type="SUPFAM" id="SSF88659">
    <property type="entry name" value="Sigma3 and sigma4 domains of RNA polymerase sigma factors"/>
    <property type="match status" value="1"/>
</dbReference>
<dbReference type="InterPro" id="IPR036388">
    <property type="entry name" value="WH-like_DNA-bd_sf"/>
</dbReference>
<dbReference type="NCBIfam" id="TIGR02937">
    <property type="entry name" value="sigma70-ECF"/>
    <property type="match status" value="1"/>
</dbReference>
<dbReference type="SUPFAM" id="SSF88946">
    <property type="entry name" value="Sigma2 domain of RNA polymerase sigma factors"/>
    <property type="match status" value="1"/>
</dbReference>
<gene>
    <name evidence="7" type="ORF">KK083_16580</name>
</gene>
<dbReference type="Pfam" id="PF08281">
    <property type="entry name" value="Sigma70_r4_2"/>
    <property type="match status" value="1"/>
</dbReference>
<keyword evidence="8" id="KW-1185">Reference proteome</keyword>
<dbReference type="RefSeq" id="WP_254164733.1">
    <property type="nucleotide sequence ID" value="NZ_JAHESF010000015.1"/>
</dbReference>
<dbReference type="InterPro" id="IPR039425">
    <property type="entry name" value="RNA_pol_sigma-70-like"/>
</dbReference>
<dbReference type="GO" id="GO:0003677">
    <property type="term" value="F:DNA binding"/>
    <property type="evidence" value="ECO:0007669"/>
    <property type="project" value="InterPro"/>
</dbReference>
<sequence length="195" mass="22724">MKENTPFNEAKMLSLLVQGSEHTFTRIFDRYHPRVFAAALDLLKSRELAKDVVQDVFLKVWTRREAFENVRNLEAFIFTMAKNITLNILRKKATEVAAAYQYAIRRDKACSTAEHPLADQQYATLLKETLEKLPPQQRRVYELSRMEGLTHEDIALRLNISDRTVNNHMNTALRFIRERLEPHMGLMLLPLVISI</sequence>
<dbReference type="GO" id="GO:0016987">
    <property type="term" value="F:sigma factor activity"/>
    <property type="evidence" value="ECO:0007669"/>
    <property type="project" value="UniProtKB-KW"/>
</dbReference>
<dbReference type="InterPro" id="IPR013324">
    <property type="entry name" value="RNA_pol_sigma_r3/r4-like"/>
</dbReference>
<keyword evidence="4" id="KW-0804">Transcription</keyword>
<keyword evidence="3" id="KW-0731">Sigma factor</keyword>
<evidence type="ECO:0000259" key="6">
    <source>
        <dbReference type="Pfam" id="PF08281"/>
    </source>
</evidence>
<evidence type="ECO:0000313" key="7">
    <source>
        <dbReference type="EMBL" id="MBT1698509.1"/>
    </source>
</evidence>
<proteinExistence type="inferred from homology"/>
<dbReference type="Pfam" id="PF04542">
    <property type="entry name" value="Sigma70_r2"/>
    <property type="match status" value="1"/>
</dbReference>
<protein>
    <submittedName>
        <fullName evidence="7">RNA polymerase sigma-70 factor</fullName>
    </submittedName>
</protein>
<comment type="caution">
    <text evidence="7">The sequence shown here is derived from an EMBL/GenBank/DDBJ whole genome shotgun (WGS) entry which is preliminary data.</text>
</comment>
<dbReference type="GO" id="GO:0006352">
    <property type="term" value="P:DNA-templated transcription initiation"/>
    <property type="evidence" value="ECO:0007669"/>
    <property type="project" value="InterPro"/>
</dbReference>
<dbReference type="Gene3D" id="1.10.10.10">
    <property type="entry name" value="Winged helix-like DNA-binding domain superfamily/Winged helix DNA-binding domain"/>
    <property type="match status" value="1"/>
</dbReference>
<evidence type="ECO:0000256" key="2">
    <source>
        <dbReference type="ARBA" id="ARBA00023015"/>
    </source>
</evidence>
<feature type="domain" description="RNA polymerase sigma factor 70 region 4 type 2" evidence="6">
    <location>
        <begin position="126"/>
        <end position="174"/>
    </location>
</feature>
<accession>A0AAP2DN37</accession>
<dbReference type="InterPro" id="IPR014327">
    <property type="entry name" value="RNA_pol_sigma70_bacteroid"/>
</dbReference>
<dbReference type="InterPro" id="IPR007627">
    <property type="entry name" value="RNA_pol_sigma70_r2"/>
</dbReference>
<evidence type="ECO:0000256" key="3">
    <source>
        <dbReference type="ARBA" id="ARBA00023082"/>
    </source>
</evidence>
<dbReference type="EMBL" id="JAHESF010000015">
    <property type="protein sequence ID" value="MBT1698509.1"/>
    <property type="molecule type" value="Genomic_DNA"/>
</dbReference>
<dbReference type="InterPro" id="IPR013249">
    <property type="entry name" value="RNA_pol_sigma70_r4_t2"/>
</dbReference>